<sequence>MKFAITLAALASLAAATPLDASTSSCKPGTYSCTPDKTGWQVCDVNHKYVAAGVCPPGTSCVFYKKSASPYCVPPGFKFPQA</sequence>
<dbReference type="KEGG" id="fox:FOXG_18029"/>
<dbReference type="VEuPathDB" id="FungiDB:FOXG_18029"/>
<organism evidence="2 3">
    <name type="scientific">Fusarium oxysporum f. sp. lycopersici (strain 4287 / CBS 123668 / FGSC 9935 / NRRL 34936)</name>
    <name type="common">Fusarium vascular wilt of tomato</name>
    <dbReference type="NCBI Taxonomy" id="426428"/>
    <lineage>
        <taxon>Eukaryota</taxon>
        <taxon>Fungi</taxon>
        <taxon>Dikarya</taxon>
        <taxon>Ascomycota</taxon>
        <taxon>Pezizomycotina</taxon>
        <taxon>Sordariomycetes</taxon>
        <taxon>Hypocreomycetidae</taxon>
        <taxon>Hypocreales</taxon>
        <taxon>Nectriaceae</taxon>
        <taxon>Fusarium</taxon>
        <taxon>Fusarium oxysporum species complex</taxon>
    </lineage>
</organism>
<feature type="chain" id="PRO_5005324063" evidence="1">
    <location>
        <begin position="17"/>
        <end position="82"/>
    </location>
</feature>
<dbReference type="AlphaFoldDB" id="A0A0J9UCH3"/>
<dbReference type="OrthoDB" id="4611802at2759"/>
<keyword evidence="1" id="KW-0732">Signal</keyword>
<gene>
    <name evidence="2" type="ORF">FOXG_18029</name>
</gene>
<proteinExistence type="predicted"/>
<accession>A0A0J9UCH3</accession>
<dbReference type="RefSeq" id="XP_018233816.1">
    <property type="nucleotide sequence ID" value="XM_018398068.1"/>
</dbReference>
<feature type="signal peptide" evidence="1">
    <location>
        <begin position="1"/>
        <end position="16"/>
    </location>
</feature>
<evidence type="ECO:0000313" key="3">
    <source>
        <dbReference type="Proteomes" id="UP000009097"/>
    </source>
</evidence>
<name>A0A0J9UCH3_FUSO4</name>
<dbReference type="GeneID" id="28958735"/>
<dbReference type="EMBL" id="DS231696">
    <property type="protein sequence ID" value="KNA95770.1"/>
    <property type="molecule type" value="Genomic_DNA"/>
</dbReference>
<reference evidence="2" key="2">
    <citation type="journal article" date="2010" name="Nature">
        <title>Comparative genomics reveals mobile pathogenicity chromosomes in Fusarium.</title>
        <authorList>
            <person name="Ma L.J."/>
            <person name="van der Does H.C."/>
            <person name="Borkovich K.A."/>
            <person name="Coleman J.J."/>
            <person name="Daboussi M.J."/>
            <person name="Di Pietro A."/>
            <person name="Dufresne M."/>
            <person name="Freitag M."/>
            <person name="Grabherr M."/>
            <person name="Henrissat B."/>
            <person name="Houterman P.M."/>
            <person name="Kang S."/>
            <person name="Shim W.B."/>
            <person name="Woloshuk C."/>
            <person name="Xie X."/>
            <person name="Xu J.R."/>
            <person name="Antoniw J."/>
            <person name="Baker S.E."/>
            <person name="Bluhm B.H."/>
            <person name="Breakspear A."/>
            <person name="Brown D.W."/>
            <person name="Butchko R.A."/>
            <person name="Chapman S."/>
            <person name="Coulson R."/>
            <person name="Coutinho P.M."/>
            <person name="Danchin E.G."/>
            <person name="Diener A."/>
            <person name="Gale L.R."/>
            <person name="Gardiner D.M."/>
            <person name="Goff S."/>
            <person name="Hammond-Kosack K.E."/>
            <person name="Hilburn K."/>
            <person name="Hua-Van A."/>
            <person name="Jonkers W."/>
            <person name="Kazan K."/>
            <person name="Kodira C.D."/>
            <person name="Koehrsen M."/>
            <person name="Kumar L."/>
            <person name="Lee Y.H."/>
            <person name="Li L."/>
            <person name="Manners J.M."/>
            <person name="Miranda-Saavedra D."/>
            <person name="Mukherjee M."/>
            <person name="Park G."/>
            <person name="Park J."/>
            <person name="Park S.Y."/>
            <person name="Proctor R.H."/>
            <person name="Regev A."/>
            <person name="Ruiz-Roldan M.C."/>
            <person name="Sain D."/>
            <person name="Sakthikumar S."/>
            <person name="Sykes S."/>
            <person name="Schwartz D.C."/>
            <person name="Turgeon B.G."/>
            <person name="Wapinski I."/>
            <person name="Yoder O."/>
            <person name="Young S."/>
            <person name="Zeng Q."/>
            <person name="Zhou S."/>
            <person name="Galagan J."/>
            <person name="Cuomo C.A."/>
            <person name="Kistler H.C."/>
            <person name="Rep M."/>
        </authorList>
    </citation>
    <scope>NUCLEOTIDE SEQUENCE [LARGE SCALE GENOMIC DNA]</scope>
    <source>
        <strain evidence="2">4287</strain>
    </source>
</reference>
<dbReference type="Proteomes" id="UP000009097">
    <property type="component" value="Unassembled WGS sequence"/>
</dbReference>
<evidence type="ECO:0000256" key="1">
    <source>
        <dbReference type="SAM" id="SignalP"/>
    </source>
</evidence>
<reference evidence="2" key="1">
    <citation type="submission" date="2007-04" db="EMBL/GenBank/DDBJ databases">
        <authorList>
            <consortium name="The Broad Institute Genome Sequencing Platform"/>
            <person name="Birren B."/>
            <person name="Lander E."/>
            <person name="Galagan J."/>
            <person name="Nusbaum C."/>
            <person name="Devon K."/>
            <person name="Ma L.-J."/>
            <person name="Jaffe D."/>
            <person name="Butler J."/>
            <person name="Alvarez P."/>
            <person name="Gnerre S."/>
            <person name="Grabherr M."/>
            <person name="Kleber M."/>
            <person name="Mauceli E."/>
            <person name="Brockman W."/>
            <person name="MacCallum I.A."/>
            <person name="Young S."/>
            <person name="LaButti K."/>
            <person name="DeCaprio D."/>
            <person name="Crawford M."/>
            <person name="Koehrsen M."/>
            <person name="Engels R."/>
            <person name="Montgomery P."/>
            <person name="Pearson M."/>
            <person name="Howarth C."/>
            <person name="Larson L."/>
            <person name="White J."/>
            <person name="O'Leary S."/>
            <person name="Kodira C."/>
            <person name="Zeng Q."/>
            <person name="Yandava C."/>
            <person name="Alvarado L."/>
            <person name="Kistler C."/>
            <person name="Shim W.-B."/>
            <person name="Kang S."/>
            <person name="Woloshuk C."/>
        </authorList>
    </citation>
    <scope>NUCLEOTIDE SEQUENCE</scope>
    <source>
        <strain evidence="2">4287</strain>
    </source>
</reference>
<evidence type="ECO:0000313" key="2">
    <source>
        <dbReference type="EMBL" id="KNA95770.1"/>
    </source>
</evidence>
<protein>
    <submittedName>
        <fullName evidence="2">Uncharacterized protein</fullName>
    </submittedName>
</protein>